<dbReference type="GO" id="GO:0030425">
    <property type="term" value="C:dendrite"/>
    <property type="evidence" value="ECO:0007669"/>
    <property type="project" value="TreeGrafter"/>
</dbReference>
<dbReference type="UniPathway" id="UPA00344"/>
<comment type="similarity">
    <text evidence="2">In the N-terminal section; belongs to the MoaB/Mog family.</text>
</comment>
<organism evidence="8 9">
    <name type="scientific">Bursaphelenchus okinawaensis</name>
    <dbReference type="NCBI Taxonomy" id="465554"/>
    <lineage>
        <taxon>Eukaryota</taxon>
        <taxon>Metazoa</taxon>
        <taxon>Ecdysozoa</taxon>
        <taxon>Nematoda</taxon>
        <taxon>Chromadorea</taxon>
        <taxon>Rhabditida</taxon>
        <taxon>Tylenchina</taxon>
        <taxon>Tylenchomorpha</taxon>
        <taxon>Aphelenchoidea</taxon>
        <taxon>Aphelenchoididae</taxon>
        <taxon>Bursaphelenchus</taxon>
    </lineage>
</organism>
<dbReference type="SUPFAM" id="SSF53218">
    <property type="entry name" value="Molybdenum cofactor biosynthesis proteins"/>
    <property type="match status" value="1"/>
</dbReference>
<dbReference type="Pfam" id="PF00994">
    <property type="entry name" value="MoCF_biosynth"/>
    <property type="match status" value="1"/>
</dbReference>
<dbReference type="GO" id="GO:0005829">
    <property type="term" value="C:cytosol"/>
    <property type="evidence" value="ECO:0007669"/>
    <property type="project" value="TreeGrafter"/>
</dbReference>
<evidence type="ECO:0000256" key="3">
    <source>
        <dbReference type="ARBA" id="ARBA00008339"/>
    </source>
</evidence>
<comment type="function">
    <text evidence="5">Catalyzes two steps in the biosynthesis of the molybdenum cofactor. In the first step, molybdopterin is adenylated. Subsequently, molybdate is inserted into adenylated molybdopterin and AMP is released.</text>
</comment>
<comment type="similarity">
    <text evidence="5">Belongs to the MoeA family.</text>
</comment>
<dbReference type="InterPro" id="IPR005110">
    <property type="entry name" value="MoeA_linker/N"/>
</dbReference>
<dbReference type="AlphaFoldDB" id="A0A811L8M0"/>
<comment type="catalytic activity">
    <reaction evidence="5">
        <text>molybdopterin + ATP + H(+) = adenylyl-molybdopterin + diphosphate</text>
        <dbReference type="Rhea" id="RHEA:31331"/>
        <dbReference type="ChEBI" id="CHEBI:15378"/>
        <dbReference type="ChEBI" id="CHEBI:30616"/>
        <dbReference type="ChEBI" id="CHEBI:33019"/>
        <dbReference type="ChEBI" id="CHEBI:58698"/>
        <dbReference type="ChEBI" id="CHEBI:62727"/>
    </reaction>
</comment>
<dbReference type="EMBL" id="CAJFDH010000005">
    <property type="protein sequence ID" value="CAD5223886.1"/>
    <property type="molecule type" value="Genomic_DNA"/>
</dbReference>
<dbReference type="Gene3D" id="2.170.190.11">
    <property type="entry name" value="Molybdopterin biosynthesis moea protein, domain 3"/>
    <property type="match status" value="1"/>
</dbReference>
<dbReference type="Pfam" id="PF03453">
    <property type="entry name" value="MoeA_N"/>
    <property type="match status" value="1"/>
</dbReference>
<keyword evidence="5" id="KW-0460">Magnesium</keyword>
<dbReference type="InterPro" id="IPR036688">
    <property type="entry name" value="MoeA_C_domain_IV_sf"/>
</dbReference>
<comment type="similarity">
    <text evidence="3">In the C-terminal section; belongs to the MoeA family.</text>
</comment>
<feature type="region of interest" description="Disordered" evidence="6">
    <location>
        <begin position="364"/>
        <end position="383"/>
    </location>
</feature>
<reference evidence="8" key="1">
    <citation type="submission" date="2020-09" db="EMBL/GenBank/DDBJ databases">
        <authorList>
            <person name="Kikuchi T."/>
        </authorList>
    </citation>
    <scope>NUCLEOTIDE SEQUENCE</scope>
    <source>
        <strain evidence="8">SH1</strain>
    </source>
</reference>
<dbReference type="Gene3D" id="3.40.980.10">
    <property type="entry name" value="MoaB/Mog-like domain"/>
    <property type="match status" value="1"/>
</dbReference>
<dbReference type="GO" id="GO:0099634">
    <property type="term" value="C:postsynaptic specialization membrane"/>
    <property type="evidence" value="ECO:0007669"/>
    <property type="project" value="GOC"/>
</dbReference>
<dbReference type="GO" id="GO:0007529">
    <property type="term" value="P:establishment of synaptic specificity at neuromuscular junction"/>
    <property type="evidence" value="ECO:0007669"/>
    <property type="project" value="TreeGrafter"/>
</dbReference>
<evidence type="ECO:0000256" key="1">
    <source>
        <dbReference type="ARBA" id="ARBA00005046"/>
    </source>
</evidence>
<dbReference type="PANTHER" id="PTHR10192">
    <property type="entry name" value="MOLYBDOPTERIN BIOSYNTHESIS PROTEIN"/>
    <property type="match status" value="1"/>
</dbReference>
<evidence type="ECO:0000256" key="4">
    <source>
        <dbReference type="ARBA" id="ARBA00023150"/>
    </source>
</evidence>
<dbReference type="InterPro" id="IPR036425">
    <property type="entry name" value="MoaB/Mog-like_dom_sf"/>
</dbReference>
<evidence type="ECO:0000259" key="7">
    <source>
        <dbReference type="SMART" id="SM00852"/>
    </source>
</evidence>
<keyword evidence="5" id="KW-0808">Transferase</keyword>
<dbReference type="GO" id="GO:0072579">
    <property type="term" value="P:glycine receptor clustering"/>
    <property type="evidence" value="ECO:0007669"/>
    <property type="project" value="TreeGrafter"/>
</dbReference>
<feature type="domain" description="MoaB/Mog" evidence="7">
    <location>
        <begin position="194"/>
        <end position="340"/>
    </location>
</feature>
<keyword evidence="4 5" id="KW-0501">Molybdenum cofactor biosynthesis</keyword>
<dbReference type="GO" id="GO:0046872">
    <property type="term" value="F:metal ion binding"/>
    <property type="evidence" value="ECO:0007669"/>
    <property type="project" value="UniProtKB-UniRule"/>
</dbReference>
<dbReference type="InterPro" id="IPR005111">
    <property type="entry name" value="MoeA_C_domain_IV"/>
</dbReference>
<dbReference type="FunFam" id="3.40.980.10:FF:000001">
    <property type="entry name" value="Molybdopterin molybdenumtransferase"/>
    <property type="match status" value="1"/>
</dbReference>
<evidence type="ECO:0000256" key="2">
    <source>
        <dbReference type="ARBA" id="ARBA00007589"/>
    </source>
</evidence>
<dbReference type="PANTHER" id="PTHR10192:SF5">
    <property type="entry name" value="GEPHYRIN"/>
    <property type="match status" value="1"/>
</dbReference>
<evidence type="ECO:0000256" key="6">
    <source>
        <dbReference type="SAM" id="MobiDB-lite"/>
    </source>
</evidence>
<evidence type="ECO:0000313" key="8">
    <source>
        <dbReference type="EMBL" id="CAD5223886.1"/>
    </source>
</evidence>
<dbReference type="Gene3D" id="3.90.105.10">
    <property type="entry name" value="Molybdopterin biosynthesis moea protein, domain 2"/>
    <property type="match status" value="1"/>
</dbReference>
<keyword evidence="5" id="KW-0479">Metal-binding</keyword>
<dbReference type="FunFam" id="2.170.190.11:FF:000001">
    <property type="entry name" value="Molybdopterin molybdenumtransferase"/>
    <property type="match status" value="1"/>
</dbReference>
<keyword evidence="9" id="KW-1185">Reference proteome</keyword>
<comment type="catalytic activity">
    <reaction evidence="5">
        <text>adenylyl-molybdopterin + molybdate = Mo-molybdopterin + AMP + H(+)</text>
        <dbReference type="Rhea" id="RHEA:35047"/>
        <dbReference type="ChEBI" id="CHEBI:15378"/>
        <dbReference type="ChEBI" id="CHEBI:36264"/>
        <dbReference type="ChEBI" id="CHEBI:62727"/>
        <dbReference type="ChEBI" id="CHEBI:71302"/>
        <dbReference type="ChEBI" id="CHEBI:456215"/>
    </reaction>
</comment>
<keyword evidence="5" id="KW-0500">Molybdenum</keyword>
<dbReference type="GO" id="GO:0061598">
    <property type="term" value="F:molybdopterin adenylyltransferase activity"/>
    <property type="evidence" value="ECO:0007669"/>
    <property type="project" value="UniProtKB-UniRule"/>
</dbReference>
<dbReference type="GO" id="GO:0005524">
    <property type="term" value="F:ATP binding"/>
    <property type="evidence" value="ECO:0007669"/>
    <property type="project" value="UniProtKB-UniRule"/>
</dbReference>
<comment type="cofactor">
    <cofactor evidence="5">
        <name>Mg(2+)</name>
        <dbReference type="ChEBI" id="CHEBI:18420"/>
    </cofactor>
</comment>
<dbReference type="SUPFAM" id="SSF63867">
    <property type="entry name" value="MoeA C-terminal domain-like"/>
    <property type="match status" value="1"/>
</dbReference>
<accession>A0A811L8M0</accession>
<sequence length="471" mass="51821">MTSVIHRPRQSTWRAISMDEAYQILATEAHEVTVEEAEFKKLTTGDIIAEEITAPWPHPRFKTSRMDGYAVKASDGVGDFKVLGGIVAGQSAKSLKIPEKHCFRINTGGIVPDDADSVVPVEYTKLLKHNETEELEIEISLKVTPGQNIREIGSDIKQDEVLIDKSAIISAPEMALLAANNYYKVKIYKRPVVGVISTGDELVDINLSNGKLQEGHILDSNRPMLIELVRSQGYECVDCGIVKDDRETLVDHIKKMAEKCDVLVFSGGVSMGDKDLLKPILQHDLNFDIKFGRVFMKPGLPNTFAVGNLHNRPIFVFGLPGNPVSAFVSSHLFLFPFLKRKSGRINDGCNPSVSTTISNLKEYSNSTQTSSNELKSSNGASPTTTSLISKITVSLGRDLKLDRRPEYARAVLRLEDGQCWADVLTTNQVSSRLLSVTKSNLLLELPPATEEKQTCSQGEMVKAIVIGPINT</sequence>
<dbReference type="PROSITE" id="PS01079">
    <property type="entry name" value="MOCF_BIOSYNTHESIS_2"/>
    <property type="match status" value="1"/>
</dbReference>
<dbReference type="GO" id="GO:0097112">
    <property type="term" value="P:gamma-aminobutyric acid receptor clustering"/>
    <property type="evidence" value="ECO:0007669"/>
    <property type="project" value="TreeGrafter"/>
</dbReference>
<comment type="pathway">
    <text evidence="1 5">Cofactor biosynthesis; molybdopterin biosynthesis.</text>
</comment>
<dbReference type="Gene3D" id="2.40.340.10">
    <property type="entry name" value="MoeA, C-terminal, domain IV"/>
    <property type="match status" value="1"/>
</dbReference>
<proteinExistence type="inferred from homology"/>
<dbReference type="Proteomes" id="UP000614601">
    <property type="component" value="Unassembled WGS sequence"/>
</dbReference>
<dbReference type="NCBIfam" id="TIGR00177">
    <property type="entry name" value="molyb_syn"/>
    <property type="match status" value="1"/>
</dbReference>
<dbReference type="GO" id="GO:0006777">
    <property type="term" value="P:Mo-molybdopterin cofactor biosynthetic process"/>
    <property type="evidence" value="ECO:0007669"/>
    <property type="project" value="UniProtKB-UniRule"/>
</dbReference>
<dbReference type="SMART" id="SM00852">
    <property type="entry name" value="MoCF_biosynth"/>
    <property type="match status" value="1"/>
</dbReference>
<protein>
    <recommendedName>
        <fullName evidence="7">MoaB/Mog domain-containing protein</fullName>
    </recommendedName>
</protein>
<evidence type="ECO:0000313" key="9">
    <source>
        <dbReference type="Proteomes" id="UP000614601"/>
    </source>
</evidence>
<dbReference type="CDD" id="cd00887">
    <property type="entry name" value="MoeA"/>
    <property type="match status" value="1"/>
</dbReference>
<comment type="caution">
    <text evidence="8">The sequence shown here is derived from an EMBL/GenBank/DDBJ whole genome shotgun (WGS) entry which is preliminary data.</text>
</comment>
<dbReference type="GO" id="GO:0061599">
    <property type="term" value="F:molybdopterin molybdotransferase activity"/>
    <property type="evidence" value="ECO:0007669"/>
    <property type="project" value="UniProtKB-UniRule"/>
</dbReference>
<name>A0A811L8M0_9BILA</name>
<dbReference type="GO" id="GO:0098970">
    <property type="term" value="P:postsynaptic neurotransmitter receptor diffusion trapping"/>
    <property type="evidence" value="ECO:0007669"/>
    <property type="project" value="TreeGrafter"/>
</dbReference>
<gene>
    <name evidence="8" type="ORF">BOKJ2_LOCUS10656</name>
</gene>
<dbReference type="Proteomes" id="UP000783686">
    <property type="component" value="Unassembled WGS sequence"/>
</dbReference>
<dbReference type="OrthoDB" id="4349954at2759"/>
<dbReference type="InterPro" id="IPR008284">
    <property type="entry name" value="MoCF_biosynth_CS"/>
</dbReference>
<evidence type="ECO:0000256" key="5">
    <source>
        <dbReference type="RuleBase" id="RU365090"/>
    </source>
</evidence>
<dbReference type="SUPFAM" id="SSF63882">
    <property type="entry name" value="MoeA N-terminal region -like"/>
    <property type="match status" value="1"/>
</dbReference>
<dbReference type="EMBL" id="CAJFCW020000005">
    <property type="protein sequence ID" value="CAG9119067.1"/>
    <property type="molecule type" value="Genomic_DNA"/>
</dbReference>
<dbReference type="InterPro" id="IPR001453">
    <property type="entry name" value="MoaB/Mog_dom"/>
</dbReference>
<dbReference type="Pfam" id="PF03454">
    <property type="entry name" value="MoeA_C"/>
    <property type="match status" value="1"/>
</dbReference>
<dbReference type="InterPro" id="IPR036135">
    <property type="entry name" value="MoeA_linker/N_sf"/>
</dbReference>
<dbReference type="InterPro" id="IPR038987">
    <property type="entry name" value="MoeA-like"/>
</dbReference>